<evidence type="ECO:0000313" key="2">
    <source>
        <dbReference type="EMBL" id="KAJ7354556.1"/>
    </source>
</evidence>
<dbReference type="Proteomes" id="UP001218218">
    <property type="component" value="Unassembled WGS sequence"/>
</dbReference>
<reference evidence="2" key="1">
    <citation type="submission" date="2023-03" db="EMBL/GenBank/DDBJ databases">
        <title>Massive genome expansion in bonnet fungi (Mycena s.s.) driven by repeated elements and novel gene families across ecological guilds.</title>
        <authorList>
            <consortium name="Lawrence Berkeley National Laboratory"/>
            <person name="Harder C.B."/>
            <person name="Miyauchi S."/>
            <person name="Viragh M."/>
            <person name="Kuo A."/>
            <person name="Thoen E."/>
            <person name="Andreopoulos B."/>
            <person name="Lu D."/>
            <person name="Skrede I."/>
            <person name="Drula E."/>
            <person name="Henrissat B."/>
            <person name="Morin E."/>
            <person name="Kohler A."/>
            <person name="Barry K."/>
            <person name="LaButti K."/>
            <person name="Morin E."/>
            <person name="Salamov A."/>
            <person name="Lipzen A."/>
            <person name="Mereny Z."/>
            <person name="Hegedus B."/>
            <person name="Baldrian P."/>
            <person name="Stursova M."/>
            <person name="Weitz H."/>
            <person name="Taylor A."/>
            <person name="Grigoriev I.V."/>
            <person name="Nagy L.G."/>
            <person name="Martin F."/>
            <person name="Kauserud H."/>
        </authorList>
    </citation>
    <scope>NUCLEOTIDE SEQUENCE</scope>
    <source>
        <strain evidence="2">CBHHK002</strain>
    </source>
</reference>
<feature type="compositionally biased region" description="Polar residues" evidence="1">
    <location>
        <begin position="40"/>
        <end position="56"/>
    </location>
</feature>
<evidence type="ECO:0000313" key="3">
    <source>
        <dbReference type="Proteomes" id="UP001218218"/>
    </source>
</evidence>
<keyword evidence="3" id="KW-1185">Reference proteome</keyword>
<gene>
    <name evidence="2" type="ORF">DFH08DRAFT_1077231</name>
</gene>
<feature type="region of interest" description="Disordered" evidence="1">
    <location>
        <begin position="76"/>
        <end position="114"/>
    </location>
</feature>
<feature type="compositionally biased region" description="Low complexity" evidence="1">
    <location>
        <begin position="359"/>
        <end position="372"/>
    </location>
</feature>
<feature type="non-terminal residue" evidence="2">
    <location>
        <position position="420"/>
    </location>
</feature>
<feature type="region of interest" description="Disordered" evidence="1">
    <location>
        <begin position="182"/>
        <end position="316"/>
    </location>
</feature>
<feature type="region of interest" description="Disordered" evidence="1">
    <location>
        <begin position="40"/>
        <end position="62"/>
    </location>
</feature>
<feature type="compositionally biased region" description="Low complexity" evidence="1">
    <location>
        <begin position="95"/>
        <end position="113"/>
    </location>
</feature>
<organism evidence="2 3">
    <name type="scientific">Mycena albidolilacea</name>
    <dbReference type="NCBI Taxonomy" id="1033008"/>
    <lineage>
        <taxon>Eukaryota</taxon>
        <taxon>Fungi</taxon>
        <taxon>Dikarya</taxon>
        <taxon>Basidiomycota</taxon>
        <taxon>Agaricomycotina</taxon>
        <taxon>Agaricomycetes</taxon>
        <taxon>Agaricomycetidae</taxon>
        <taxon>Agaricales</taxon>
        <taxon>Marasmiineae</taxon>
        <taxon>Mycenaceae</taxon>
        <taxon>Mycena</taxon>
    </lineage>
</organism>
<comment type="caution">
    <text evidence="2">The sequence shown here is derived from an EMBL/GenBank/DDBJ whole genome shotgun (WGS) entry which is preliminary data.</text>
</comment>
<feature type="region of interest" description="Disordered" evidence="1">
    <location>
        <begin position="342"/>
        <end position="376"/>
    </location>
</feature>
<accession>A0AAD7EXK5</accession>
<dbReference type="AlphaFoldDB" id="A0AAD7EXK5"/>
<feature type="compositionally biased region" description="Low complexity" evidence="1">
    <location>
        <begin position="251"/>
        <end position="308"/>
    </location>
</feature>
<feature type="region of interest" description="Disordered" evidence="1">
    <location>
        <begin position="126"/>
        <end position="159"/>
    </location>
</feature>
<dbReference type="EMBL" id="JARIHO010000010">
    <property type="protein sequence ID" value="KAJ7354556.1"/>
    <property type="molecule type" value="Genomic_DNA"/>
</dbReference>
<protein>
    <submittedName>
        <fullName evidence="2">Uncharacterized protein</fullName>
    </submittedName>
</protein>
<name>A0AAD7EXK5_9AGAR</name>
<evidence type="ECO:0000256" key="1">
    <source>
        <dbReference type="SAM" id="MobiDB-lite"/>
    </source>
</evidence>
<feature type="compositionally biased region" description="Low complexity" evidence="1">
    <location>
        <begin position="182"/>
        <end position="199"/>
    </location>
</feature>
<feature type="compositionally biased region" description="Polar residues" evidence="1">
    <location>
        <begin position="127"/>
        <end position="136"/>
    </location>
</feature>
<feature type="compositionally biased region" description="Low complexity" evidence="1">
    <location>
        <begin position="224"/>
        <end position="241"/>
    </location>
</feature>
<feature type="compositionally biased region" description="Basic and acidic residues" evidence="1">
    <location>
        <begin position="139"/>
        <end position="154"/>
    </location>
</feature>
<sequence>MELGIRRVCRPWRRHGCLNLVFDIGDLAKHQLIHIQSLSSTTMSVEAPRSSTRSSPNVPPIDLRHMTSATVLAPLAPGDNRRASQHLQPNARIGSRSPSSIPSSPTSVHSSSSAIFERDIEPVLHLSSPSLPNATSPARPKDPHRTARSKHTEALEQSVPSVLDSAAAVLASLGPSLEDGDAVAVTAPAPHPSSSSASALFGDQGLGSGTVRSRSTGTGSGFVSPIGSFRSRSPSPSPRSGAGAGGGAGAGNRNSLLLNIPSPAGAPTPATSPVSASASAPPTARQFDGPAAASAPPDANASANAPHATRTSSASASVNKRLSFVSYADLLSSTPTATQPLSALTSPAGSPAHITGVDPAFSPSPGGASASAGGSGAPSLRNFIFGAGAGAGGEDDRMMDDVGGEWEREGLGRGLEERLE</sequence>
<proteinExistence type="predicted"/>